<feature type="compositionally biased region" description="Low complexity" evidence="1">
    <location>
        <begin position="397"/>
        <end position="440"/>
    </location>
</feature>
<feature type="compositionally biased region" description="Low complexity" evidence="1">
    <location>
        <begin position="342"/>
        <end position="364"/>
    </location>
</feature>
<keyword evidence="2" id="KW-1133">Transmembrane helix</keyword>
<organism evidence="3 4">
    <name type="scientific">Streptomyces salinarius</name>
    <dbReference type="NCBI Taxonomy" id="2762598"/>
    <lineage>
        <taxon>Bacteria</taxon>
        <taxon>Bacillati</taxon>
        <taxon>Actinomycetota</taxon>
        <taxon>Actinomycetes</taxon>
        <taxon>Kitasatosporales</taxon>
        <taxon>Streptomycetaceae</taxon>
        <taxon>Streptomyces</taxon>
    </lineage>
</organism>
<feature type="compositionally biased region" description="Polar residues" evidence="1">
    <location>
        <begin position="320"/>
        <end position="334"/>
    </location>
</feature>
<evidence type="ECO:0000256" key="2">
    <source>
        <dbReference type="SAM" id="Phobius"/>
    </source>
</evidence>
<dbReference type="RefSeq" id="WP_399590754.1">
    <property type="nucleotide sequence ID" value="NZ_JBITPR010000009.1"/>
</dbReference>
<evidence type="ECO:0000313" key="4">
    <source>
        <dbReference type="Proteomes" id="UP001614264"/>
    </source>
</evidence>
<feature type="compositionally biased region" description="Gly residues" evidence="1">
    <location>
        <begin position="441"/>
        <end position="453"/>
    </location>
</feature>
<feature type="compositionally biased region" description="Gly residues" evidence="1">
    <location>
        <begin position="386"/>
        <end position="396"/>
    </location>
</feature>
<keyword evidence="2" id="KW-0812">Transmembrane</keyword>
<evidence type="ECO:0000313" key="3">
    <source>
        <dbReference type="EMBL" id="MFI7869413.1"/>
    </source>
</evidence>
<name>A0ABW8B3F9_9ACTN</name>
<feature type="compositionally biased region" description="Low complexity" evidence="1">
    <location>
        <begin position="11"/>
        <end position="49"/>
    </location>
</feature>
<evidence type="ECO:0000256" key="1">
    <source>
        <dbReference type="SAM" id="MobiDB-lite"/>
    </source>
</evidence>
<feature type="compositionally biased region" description="Low complexity" evidence="1">
    <location>
        <begin position="454"/>
        <end position="499"/>
    </location>
</feature>
<gene>
    <name evidence="3" type="ORF">AB4829_02250</name>
</gene>
<accession>A0ABW8B3F9</accession>
<keyword evidence="4" id="KW-1185">Reference proteome</keyword>
<keyword evidence="2" id="KW-0472">Membrane</keyword>
<dbReference type="EMBL" id="JBITPR010000009">
    <property type="protein sequence ID" value="MFI7869413.1"/>
    <property type="molecule type" value="Genomic_DNA"/>
</dbReference>
<feature type="region of interest" description="Disordered" evidence="1">
    <location>
        <begin position="1"/>
        <end position="224"/>
    </location>
</feature>
<dbReference type="Proteomes" id="UP001614264">
    <property type="component" value="Unassembled WGS sequence"/>
</dbReference>
<sequence length="499" mass="47262">MSTRGPGEADSSGSSGSSGSAGASGSAGSAGSYGSSGSSGSAGFTGAASRPGWFGESREGPRGHGSSAADRTEILGARIGGHARRLPGPDPSAQGRITWGRTDPAGTNPGNSAPTHGPNGAVPGHAAPAPDLFGRAPHAAPAPGAAHHAHGLGHGTGATQDPDRTDILPSAGPTRAFPAPAPAPAVAPPPGPATAALRDPWQELPDTDGDAGPGTGTDAAGHTHDPHEVTVQLDAVHLGDGQLLRADGGHRKSGPEPSEGPVFVDASGRRSRLYRRLGILVAVACAVYAVVIVSTLLSGNSDAPWMPVPGQEEGAPAGQVDTTPLPSESAQPSGTGAAFPQTSPSADAGTATAPGAGAPASGTSGVAGGSAEQPGTSTGPQSSASGTGGNPGGSGATGPDPAQSTQASTPATTDASTPAGDGDTPAGPTEPTGGTTTDAGPGEGGTNPNGAGGADPVAGPAGEPVVAAGPADTATSSSSDPSDSAASSDSLSLSPENTL</sequence>
<protein>
    <recommendedName>
        <fullName evidence="5">Translation initiation factor IF-2</fullName>
    </recommendedName>
</protein>
<feature type="region of interest" description="Disordered" evidence="1">
    <location>
        <begin position="244"/>
        <end position="264"/>
    </location>
</feature>
<feature type="compositionally biased region" description="Low complexity" evidence="1">
    <location>
        <begin position="136"/>
        <end position="146"/>
    </location>
</feature>
<comment type="caution">
    <text evidence="3">The sequence shown here is derived from an EMBL/GenBank/DDBJ whole genome shotgun (WGS) entry which is preliminary data.</text>
</comment>
<proteinExistence type="predicted"/>
<feature type="compositionally biased region" description="Pro residues" evidence="1">
    <location>
        <begin position="179"/>
        <end position="192"/>
    </location>
</feature>
<feature type="region of interest" description="Disordered" evidence="1">
    <location>
        <begin position="307"/>
        <end position="499"/>
    </location>
</feature>
<reference evidence="3 4" key="1">
    <citation type="submission" date="2024-07" db="EMBL/GenBank/DDBJ databases">
        <title>Whole genome sequencing of Prodigiosin pigment-producing Streptomyces salinarius isolated from rhizosphere soil of Arachis hypogaea.</title>
        <authorList>
            <person name="Vidhya A."/>
            <person name="Ramya S."/>
        </authorList>
    </citation>
    <scope>NUCLEOTIDE SEQUENCE [LARGE SCALE GENOMIC DNA]</scope>
    <source>
        <strain evidence="3 4">VRMG2420</strain>
    </source>
</reference>
<feature type="transmembrane region" description="Helical" evidence="2">
    <location>
        <begin position="277"/>
        <end position="297"/>
    </location>
</feature>
<evidence type="ECO:0008006" key="5">
    <source>
        <dbReference type="Google" id="ProtNLM"/>
    </source>
</evidence>